<keyword evidence="2" id="KW-1185">Reference proteome</keyword>
<dbReference type="SUPFAM" id="SSF51713">
    <property type="entry name" value="tRNA-guanine transglycosylase"/>
    <property type="match status" value="1"/>
</dbReference>
<dbReference type="Gene3D" id="3.20.20.105">
    <property type="entry name" value="Queuine tRNA-ribosyltransferase-like"/>
    <property type="match status" value="1"/>
</dbReference>
<dbReference type="STRING" id="33935.ADM90_13270"/>
<dbReference type="InterPro" id="IPR036511">
    <property type="entry name" value="TGT-like_sf"/>
</dbReference>
<organism evidence="1 2">
    <name type="scientific">Lysinibacillus macroides</name>
    <dbReference type="NCBI Taxonomy" id="33935"/>
    <lineage>
        <taxon>Bacteria</taxon>
        <taxon>Bacillati</taxon>
        <taxon>Bacillota</taxon>
        <taxon>Bacilli</taxon>
        <taxon>Bacillales</taxon>
        <taxon>Bacillaceae</taxon>
        <taxon>Lysinibacillus</taxon>
    </lineage>
</organism>
<dbReference type="RefSeq" id="WP_053995445.1">
    <property type="nucleotide sequence ID" value="NZ_CP065643.1"/>
</dbReference>
<dbReference type="AlphaFoldDB" id="A0A0N0CVJ9"/>
<dbReference type="EMBL" id="LGCI01000008">
    <property type="protein sequence ID" value="KOY81875.1"/>
    <property type="molecule type" value="Genomic_DNA"/>
</dbReference>
<name>A0A0N0CVJ9_9BACI</name>
<dbReference type="GO" id="GO:0006400">
    <property type="term" value="P:tRNA modification"/>
    <property type="evidence" value="ECO:0007669"/>
    <property type="project" value="InterPro"/>
</dbReference>
<evidence type="ECO:0000313" key="2">
    <source>
        <dbReference type="Proteomes" id="UP000037977"/>
    </source>
</evidence>
<comment type="caution">
    <text evidence="1">The sequence shown here is derived from an EMBL/GenBank/DDBJ whole genome shotgun (WGS) entry which is preliminary data.</text>
</comment>
<gene>
    <name evidence="1" type="ORF">ADM90_13270</name>
</gene>
<protein>
    <submittedName>
        <fullName evidence="1">Uncharacterized protein</fullName>
    </submittedName>
</protein>
<sequence length="324" mass="37895">MEKVTLCEERVISIIETSTPVLIPSFSSKGIKQFDKTFYSLKDYLSEVTLFSAYDLYYKLVDKELIYETDMLFIDSGGYEASIEPDLSEIYGFGHNPNDWKEELYLNQIDTLEELSNIVLINYDYPKIPFSEQVNRAKSIFTKYPSFASDFLIKPDTIFGKFDMEKLLEDLQLCSNFSVIGFTEKELGLSVFERCRNIYKIRKRLNQIGLNKPIHIFGCLDPLNIITYFLCGADIFDGLSWLRYGFQSNRPIYINSYAISSGKWMYTNDEVRIITYLENIKILNALKHKMKLYIKEKDLSVFELDQQTETEIFNLMEIIKEEGF</sequence>
<evidence type="ECO:0000313" key="1">
    <source>
        <dbReference type="EMBL" id="KOY81875.1"/>
    </source>
</evidence>
<dbReference type="PATRIC" id="fig|33935.3.peg.3502"/>
<accession>A0A0N0CVJ9</accession>
<dbReference type="OrthoDB" id="8457080at2"/>
<proteinExistence type="predicted"/>
<reference evidence="1 2" key="1">
    <citation type="submission" date="2015-07" db="EMBL/GenBank/DDBJ databases">
        <title>Genome sequencing project for genomic taxonomy and phylogenomics of Bacillus-like bacteria.</title>
        <authorList>
            <person name="Liu B."/>
            <person name="Wang J."/>
            <person name="Zhu Y."/>
            <person name="Liu G."/>
            <person name="Chen Q."/>
            <person name="Chen Z."/>
            <person name="Che J."/>
            <person name="Ge C."/>
            <person name="Shi H."/>
            <person name="Pan Z."/>
            <person name="Liu X."/>
        </authorList>
    </citation>
    <scope>NUCLEOTIDE SEQUENCE [LARGE SCALE GENOMIC DNA]</scope>
    <source>
        <strain evidence="1 2">DSM 54</strain>
    </source>
</reference>
<dbReference type="Proteomes" id="UP000037977">
    <property type="component" value="Unassembled WGS sequence"/>
</dbReference>